<name>A0A1A9QD80_9MOLU</name>
<dbReference type="RefSeq" id="WP_187150037.1">
    <property type="nucleotide sequence ID" value="NZ_LWUJ01000011.1"/>
</dbReference>
<protein>
    <submittedName>
        <fullName evidence="1">Uncharacterized protein</fullName>
    </submittedName>
</protein>
<keyword evidence="2" id="KW-1185">Reference proteome</keyword>
<organism evidence="1 2">
    <name type="scientific">Candidatus Mycoplasma haematobovis</name>
    <dbReference type="NCBI Taxonomy" id="432608"/>
    <lineage>
        <taxon>Bacteria</taxon>
        <taxon>Bacillati</taxon>
        <taxon>Mycoplasmatota</taxon>
        <taxon>Mollicutes</taxon>
        <taxon>Mycoplasmataceae</taxon>
        <taxon>Mycoplasma</taxon>
    </lineage>
</organism>
<evidence type="ECO:0000313" key="2">
    <source>
        <dbReference type="Proteomes" id="UP000077623"/>
    </source>
</evidence>
<dbReference type="AlphaFoldDB" id="A0A1A9QD80"/>
<gene>
    <name evidence="1" type="ORF">A6V39_01925</name>
</gene>
<comment type="caution">
    <text evidence="1">The sequence shown here is derived from an EMBL/GenBank/DDBJ whole genome shotgun (WGS) entry which is preliminary data.</text>
</comment>
<proteinExistence type="predicted"/>
<reference evidence="2" key="1">
    <citation type="submission" date="2016-04" db="EMBL/GenBank/DDBJ databases">
        <authorList>
            <person name="Quiroz-Castaneda R.E."/>
            <person name="Martinez-Ocampo F."/>
        </authorList>
    </citation>
    <scope>NUCLEOTIDE SEQUENCE [LARGE SCALE GENOMIC DNA]</scope>
    <source>
        <strain evidence="2">INIFAP01</strain>
    </source>
</reference>
<dbReference type="STRING" id="432608.A6V39_01925"/>
<sequence length="122" mass="14229">MKNKLRLTAKDKEEIKKFLIENITLGNREFSLIIDSFLDHSTCYEVWLTYSKDLLNMELESLKARNISLSKAIPTTRFRMYIREVESNTWKSLITGIGGYKIDTKKYSLVKVDLFGLKGKKN</sequence>
<dbReference type="EMBL" id="LWUJ01000011">
    <property type="protein sequence ID" value="OAL10188.1"/>
    <property type="molecule type" value="Genomic_DNA"/>
</dbReference>
<accession>A0A1A9QD80</accession>
<dbReference type="Proteomes" id="UP000077623">
    <property type="component" value="Unassembled WGS sequence"/>
</dbReference>
<evidence type="ECO:0000313" key="1">
    <source>
        <dbReference type="EMBL" id="OAL10188.1"/>
    </source>
</evidence>